<dbReference type="CDD" id="cd04586">
    <property type="entry name" value="CBS_pair_BON_assoc"/>
    <property type="match status" value="1"/>
</dbReference>
<dbReference type="PIRSF" id="PIRSF036990">
    <property type="entry name" value="UCP036990_CBS_BON"/>
    <property type="match status" value="1"/>
</dbReference>
<dbReference type="RefSeq" id="WP_016189429.1">
    <property type="nucleotide sequence ID" value="NZ_AOSG01000088.1"/>
</dbReference>
<dbReference type="EMBL" id="AOSG01000088">
    <property type="protein sequence ID" value="EOR69873.1"/>
    <property type="molecule type" value="Genomic_DNA"/>
</dbReference>
<feature type="domain" description="CBS" evidence="3">
    <location>
        <begin position="10"/>
        <end position="68"/>
    </location>
</feature>
<dbReference type="Pfam" id="PF04972">
    <property type="entry name" value="BON"/>
    <property type="match status" value="1"/>
</dbReference>
<dbReference type="InterPro" id="IPR017080">
    <property type="entry name" value="UCP036990_CBS_BON"/>
</dbReference>
<feature type="domain" description="CBS" evidence="3">
    <location>
        <begin position="104"/>
        <end position="161"/>
    </location>
</feature>
<dbReference type="SUPFAM" id="SSF54631">
    <property type="entry name" value="CBS-domain pair"/>
    <property type="match status" value="1"/>
</dbReference>
<dbReference type="PANTHER" id="PTHR43080:SF29">
    <property type="entry name" value="OS02G0818000 PROTEIN"/>
    <property type="match status" value="1"/>
</dbReference>
<dbReference type="InterPro" id="IPR007055">
    <property type="entry name" value="BON_dom"/>
</dbReference>
<dbReference type="InterPro" id="IPR046342">
    <property type="entry name" value="CBS_dom_sf"/>
</dbReference>
<evidence type="ECO:0000256" key="2">
    <source>
        <dbReference type="PROSITE-ProRule" id="PRU00703"/>
    </source>
</evidence>
<keyword evidence="1 2" id="KW-0129">CBS domain</keyword>
<evidence type="ECO:0000313" key="4">
    <source>
        <dbReference type="EMBL" id="EOR69873.1"/>
    </source>
</evidence>
<evidence type="ECO:0000256" key="1">
    <source>
        <dbReference type="ARBA" id="ARBA00023122"/>
    </source>
</evidence>
<name>A0A9P2WPW7_THEFU</name>
<dbReference type="InterPro" id="IPR000644">
    <property type="entry name" value="CBS_dom"/>
</dbReference>
<evidence type="ECO:0000313" key="5">
    <source>
        <dbReference type="Proteomes" id="UP000014184"/>
    </source>
</evidence>
<dbReference type="Proteomes" id="UP000014184">
    <property type="component" value="Unassembled WGS sequence"/>
</dbReference>
<gene>
    <name evidence="4" type="ORF">TM51_15605</name>
</gene>
<keyword evidence="5" id="KW-1185">Reference proteome</keyword>
<proteinExistence type="predicted"/>
<comment type="caution">
    <text evidence="4">The sequence shown here is derived from an EMBL/GenBank/DDBJ whole genome shotgun (WGS) entry which is preliminary data.</text>
</comment>
<dbReference type="PROSITE" id="PS51371">
    <property type="entry name" value="CBS"/>
    <property type="match status" value="2"/>
</dbReference>
<sequence>MDSTVVRDVMTAEPPSVVASTSFKTIVRTLINHRVSALPVVDEAGRVVGVVSEGDLLHKEEFIGGDDYSPPLRARLRARISGASGAGGANSAEKAAANRADQLMSHPAVTVSPGTSVARAARVMERHGVKQLPVVTEGDYLVGMVTRRDLLMVFLRSDEDLAREVHTELVAALQPVGGEPPALSVDDGIVTLWGTVERRSLAQTLVRRASHVEGVVDVVSELDWRVDDVVPEYVHWRGSSW</sequence>
<protein>
    <recommendedName>
        <fullName evidence="3">CBS domain-containing protein</fullName>
    </recommendedName>
</protein>
<dbReference type="Pfam" id="PF00571">
    <property type="entry name" value="CBS"/>
    <property type="match status" value="2"/>
</dbReference>
<dbReference type="AlphaFoldDB" id="A0A9P2WPW7"/>
<reference evidence="4 5" key="1">
    <citation type="journal article" date="2013" name="Genome Announc.">
        <title>Draft Genome Sequence of the Lignocellulose Decomposer Thermobifida fusca Strain TM51.</title>
        <authorList>
            <person name="Toth A."/>
            <person name="Barna T."/>
            <person name="Nagy I."/>
            <person name="Horvath B."/>
            <person name="Nagy I."/>
            <person name="Tancsics A."/>
            <person name="Kriszt B."/>
            <person name="Baka E."/>
            <person name="Fekete C."/>
            <person name="Kukolya J."/>
        </authorList>
    </citation>
    <scope>NUCLEOTIDE SEQUENCE [LARGE SCALE GENOMIC DNA]</scope>
    <source>
        <strain evidence="4 5">TM51</strain>
    </source>
</reference>
<evidence type="ECO:0000259" key="3">
    <source>
        <dbReference type="PROSITE" id="PS51371"/>
    </source>
</evidence>
<dbReference type="PANTHER" id="PTHR43080">
    <property type="entry name" value="CBS DOMAIN-CONTAINING PROTEIN CBSX3, MITOCHONDRIAL"/>
    <property type="match status" value="1"/>
</dbReference>
<organism evidence="4 5">
    <name type="scientific">Thermobifida fusca TM51</name>
    <dbReference type="NCBI Taxonomy" id="1169414"/>
    <lineage>
        <taxon>Bacteria</taxon>
        <taxon>Bacillati</taxon>
        <taxon>Actinomycetota</taxon>
        <taxon>Actinomycetes</taxon>
        <taxon>Streptosporangiales</taxon>
        <taxon>Nocardiopsidaceae</taxon>
        <taxon>Thermobifida</taxon>
    </lineage>
</organism>
<accession>A0A9P2WPW7</accession>
<dbReference type="InterPro" id="IPR051257">
    <property type="entry name" value="Diverse_CBS-Domain"/>
</dbReference>
<dbReference type="SMART" id="SM00116">
    <property type="entry name" value="CBS"/>
    <property type="match status" value="2"/>
</dbReference>
<dbReference type="Gene3D" id="3.10.580.10">
    <property type="entry name" value="CBS-domain"/>
    <property type="match status" value="1"/>
</dbReference>